<evidence type="ECO:0000313" key="1">
    <source>
        <dbReference type="EMBL" id="OAQ87545.1"/>
    </source>
</evidence>
<proteinExistence type="predicted"/>
<comment type="caution">
    <text evidence="1">The sequence shown here is derived from an EMBL/GenBank/DDBJ whole genome shotgun (WGS) entry which is preliminary data.</text>
</comment>
<protein>
    <submittedName>
        <fullName evidence="1">Uncharacterized protein</fullName>
    </submittedName>
</protein>
<dbReference type="AlphaFoldDB" id="A0A179HB64"/>
<accession>A0A179HB64</accession>
<evidence type="ECO:0000313" key="2">
    <source>
        <dbReference type="Proteomes" id="UP000078240"/>
    </source>
</evidence>
<organism evidence="1 2">
    <name type="scientific">Purpureocillium lilacinum</name>
    <name type="common">Paecilomyces lilacinus</name>
    <dbReference type="NCBI Taxonomy" id="33203"/>
    <lineage>
        <taxon>Eukaryota</taxon>
        <taxon>Fungi</taxon>
        <taxon>Dikarya</taxon>
        <taxon>Ascomycota</taxon>
        <taxon>Pezizomycotina</taxon>
        <taxon>Sordariomycetes</taxon>
        <taxon>Hypocreomycetidae</taxon>
        <taxon>Hypocreales</taxon>
        <taxon>Ophiocordycipitaceae</taxon>
        <taxon>Purpureocillium</taxon>
    </lineage>
</organism>
<reference evidence="1 2" key="1">
    <citation type="submission" date="2016-01" db="EMBL/GenBank/DDBJ databases">
        <title>Biosynthesis of antibiotic leucinostatins and their inhibition on Phytophthora in bio-control Purpureocillium lilacinum.</title>
        <authorList>
            <person name="Wang G."/>
            <person name="Liu Z."/>
            <person name="Lin R."/>
            <person name="Li E."/>
            <person name="Mao Z."/>
            <person name="Ling J."/>
            <person name="Yin W."/>
            <person name="Xie B."/>
        </authorList>
    </citation>
    <scope>NUCLEOTIDE SEQUENCE [LARGE SCALE GENOMIC DNA]</scope>
    <source>
        <strain evidence="1">PLBJ-1</strain>
    </source>
</reference>
<name>A0A179HB64_PURLI</name>
<dbReference type="Proteomes" id="UP000078240">
    <property type="component" value="Unassembled WGS sequence"/>
</dbReference>
<sequence length="62" mass="7063">MPEEPDQTARTHIPKPSGELPVMLGRYLSATRSDEVPLEEKLYRDFVRAQQELAATGHSQRQ</sequence>
<dbReference type="EMBL" id="LSBH01000001">
    <property type="protein sequence ID" value="OAQ87545.1"/>
    <property type="molecule type" value="Genomic_DNA"/>
</dbReference>
<gene>
    <name evidence="1" type="ORF">VFPBJ_01585</name>
</gene>